<dbReference type="EnsemblBacteria" id="AAK23057">
    <property type="protein sequence ID" value="AAK23057"/>
    <property type="gene ID" value="CC_1073"/>
</dbReference>
<dbReference type="BioCyc" id="CAULO:CC1073-MONOMER"/>
<feature type="compositionally biased region" description="Basic and acidic residues" evidence="1">
    <location>
        <begin position="29"/>
        <end position="38"/>
    </location>
</feature>
<evidence type="ECO:0000256" key="1">
    <source>
        <dbReference type="SAM" id="MobiDB-lite"/>
    </source>
</evidence>
<name>Q9A9B6_CAUVC</name>
<dbReference type="HOGENOM" id="CLU_565847_0_0_5"/>
<feature type="compositionally biased region" description="Polar residues" evidence="1">
    <location>
        <begin position="468"/>
        <end position="482"/>
    </location>
</feature>
<dbReference type="AlphaFoldDB" id="Q9A9B6"/>
<feature type="region of interest" description="Disordered" evidence="1">
    <location>
        <begin position="463"/>
        <end position="482"/>
    </location>
</feature>
<sequence length="482" mass="50345">MFRFGSDGLGLLETLQALCRQVGQRPQAKLREDVEGARQGRTGPGQSSIIAAGDLDARLVEAGQVHLRHGPAGRIARAWGRGELGLERQFGRVQHRQVGGQLGAARQAKRAVVGDHGAQGQGRLHLQGLGGPVIGHHRLFEGALTGRGLAHRLEGRTESRLGARPVHRAVIGGNRLDRFGQRLDAVGDTGDLAIQLAQLHQRRATQTLQARPGQGLKIGIENGGGGLSFASGLLGQAAVLQANRAGEDQLDARGAMLGQHQTGRTALGALGGGQDPQRTVKGADGGHGAVEIVLGQRRAPFQAGGHGRTLRSALMSRRAGQGRRRGGDQSLVAEEVRAQYGQNGLLAARGAQGVVPAFGFEELRGGLGLGRALAQRGGVARSAGQFAPDDGGFQQPCATVLGADPSGDDIGRSRLIGQKSHIQELQQGRIPAGQPLAPSPLEAAFSVDAEQPLQISSELEHRHAHSAYGSSHPGTARSRFNA</sequence>
<reference evidence="2 3" key="1">
    <citation type="journal article" date="2001" name="Proc. Natl. Acad. Sci. U.S.A.">
        <title>Complete genome sequence of Caulobacter crescentus.</title>
        <authorList>
            <person name="Nierman W.C."/>
            <person name="Feldblyum T.V."/>
            <person name="Laub M.T."/>
            <person name="Paulsen I.T."/>
            <person name="Nelson K.E."/>
            <person name="Eisen J.A."/>
            <person name="Heidelberg J.F."/>
            <person name="Alley M.R."/>
            <person name="Ohta N."/>
            <person name="Maddock J.R."/>
            <person name="Potocka I."/>
            <person name="Nelson W.C."/>
            <person name="Newton A."/>
            <person name="Stephens C."/>
            <person name="Phadke N.D."/>
            <person name="Ely B."/>
            <person name="DeBoy R.T."/>
            <person name="Dodson R.J."/>
            <person name="Durkin A.S."/>
            <person name="Gwinn M.L."/>
            <person name="Haft D.H."/>
            <person name="Kolonay J.F."/>
            <person name="Smit J."/>
            <person name="Craven M.B."/>
            <person name="Khouri H."/>
            <person name="Shetty J."/>
            <person name="Berry K."/>
            <person name="Utterback T."/>
            <person name="Tran K."/>
            <person name="Wolf A."/>
            <person name="Vamathevan J."/>
            <person name="Ermolaeva M."/>
            <person name="White O."/>
            <person name="Salzberg S.L."/>
            <person name="Venter J.C."/>
            <person name="Shapiro L."/>
            <person name="Fraser C.M."/>
        </authorList>
    </citation>
    <scope>NUCLEOTIDE SEQUENCE [LARGE SCALE GENOMIC DNA]</scope>
    <source>
        <strain evidence="3">ATCC 19089 / CB15</strain>
    </source>
</reference>
<dbReference type="STRING" id="190650.CC_1073"/>
<organism evidence="2 3">
    <name type="scientific">Caulobacter vibrioides (strain ATCC 19089 / CIP 103742 / CB 15)</name>
    <name type="common">Caulobacter crescentus</name>
    <dbReference type="NCBI Taxonomy" id="190650"/>
    <lineage>
        <taxon>Bacteria</taxon>
        <taxon>Pseudomonadati</taxon>
        <taxon>Pseudomonadota</taxon>
        <taxon>Alphaproteobacteria</taxon>
        <taxon>Caulobacterales</taxon>
        <taxon>Caulobacteraceae</taxon>
        <taxon>Caulobacter</taxon>
    </lineage>
</organism>
<protein>
    <submittedName>
        <fullName evidence="2">Uncharacterized protein</fullName>
    </submittedName>
</protein>
<evidence type="ECO:0000313" key="3">
    <source>
        <dbReference type="Proteomes" id="UP000001816"/>
    </source>
</evidence>
<keyword evidence="3" id="KW-1185">Reference proteome</keyword>
<evidence type="ECO:0000313" key="2">
    <source>
        <dbReference type="EMBL" id="AAK23057.1"/>
    </source>
</evidence>
<dbReference type="KEGG" id="ccr:CC_1073"/>
<gene>
    <name evidence="2" type="ordered locus">CC_1073</name>
</gene>
<dbReference type="EMBL" id="AE005673">
    <property type="protein sequence ID" value="AAK23057.1"/>
    <property type="molecule type" value="Genomic_DNA"/>
</dbReference>
<accession>Q9A9B6</accession>
<feature type="region of interest" description="Disordered" evidence="1">
    <location>
        <begin position="29"/>
        <end position="48"/>
    </location>
</feature>
<dbReference type="PIR" id="E87382">
    <property type="entry name" value="E87382"/>
</dbReference>
<proteinExistence type="predicted"/>
<dbReference type="Proteomes" id="UP000001816">
    <property type="component" value="Chromosome"/>
</dbReference>